<dbReference type="Proteomes" id="UP000053477">
    <property type="component" value="Unassembled WGS sequence"/>
</dbReference>
<sequence length="267" mass="30316">MMKKIRNKELAKLYEEFQTTFAGPNFLPFGIMAQVPSIVAEVSRDEYQLPLMPGGYRFNETKERIFSQLPVIVNRFHHIVMDDYLNAVAGINTSSQENWVARFEAEEDTKLATPTETNITYARRALSFVDTQQGIVSYEMLEAVGWWTPLLPARRSVLRLAAMVLQQLEIQDDVSMSHMMSLGNVFLCDRCGSKEPMSWISLLEHFSRQQIIHGNIEIRNGVSLYDLHSDLKFSPVVKIVTVNEADVPRTHSTSSNAIFNPPVSCSL</sequence>
<keyword evidence="2" id="KW-1185">Reference proteome</keyword>
<reference evidence="1 2" key="1">
    <citation type="submission" date="2015-04" db="EMBL/GenBank/DDBJ databases">
        <title>Complete genome sequence of Schizopora paradoxa KUC8140, a cosmopolitan wood degrader in East Asia.</title>
        <authorList>
            <consortium name="DOE Joint Genome Institute"/>
            <person name="Min B."/>
            <person name="Park H."/>
            <person name="Jang Y."/>
            <person name="Kim J.-J."/>
            <person name="Kim K.H."/>
            <person name="Pangilinan J."/>
            <person name="Lipzen A."/>
            <person name="Riley R."/>
            <person name="Grigoriev I.V."/>
            <person name="Spatafora J.W."/>
            <person name="Choi I.-G."/>
        </authorList>
    </citation>
    <scope>NUCLEOTIDE SEQUENCE [LARGE SCALE GENOMIC DNA]</scope>
    <source>
        <strain evidence="1 2">KUC8140</strain>
    </source>
</reference>
<dbReference type="EMBL" id="KQ086281">
    <property type="protein sequence ID" value="KLO05645.1"/>
    <property type="molecule type" value="Genomic_DNA"/>
</dbReference>
<organism evidence="1 2">
    <name type="scientific">Schizopora paradoxa</name>
    <dbReference type="NCBI Taxonomy" id="27342"/>
    <lineage>
        <taxon>Eukaryota</taxon>
        <taxon>Fungi</taxon>
        <taxon>Dikarya</taxon>
        <taxon>Basidiomycota</taxon>
        <taxon>Agaricomycotina</taxon>
        <taxon>Agaricomycetes</taxon>
        <taxon>Hymenochaetales</taxon>
        <taxon>Schizoporaceae</taxon>
        <taxon>Schizopora</taxon>
    </lineage>
</organism>
<proteinExistence type="predicted"/>
<evidence type="ECO:0000313" key="2">
    <source>
        <dbReference type="Proteomes" id="UP000053477"/>
    </source>
</evidence>
<gene>
    <name evidence="1" type="ORF">SCHPADRAFT_717676</name>
</gene>
<dbReference type="AlphaFoldDB" id="A0A0H2R1M7"/>
<evidence type="ECO:0000313" key="1">
    <source>
        <dbReference type="EMBL" id="KLO05645.1"/>
    </source>
</evidence>
<name>A0A0H2R1M7_9AGAM</name>
<accession>A0A0H2R1M7</accession>
<dbReference type="InParanoid" id="A0A0H2R1M7"/>
<protein>
    <submittedName>
        <fullName evidence="1">Uncharacterized protein</fullName>
    </submittedName>
</protein>